<dbReference type="PATRIC" id="fig|1114965.3.peg.1990"/>
<comment type="cofactor">
    <cofactor evidence="1 12">
        <name>[4Fe-4S] cluster</name>
        <dbReference type="ChEBI" id="CHEBI:49883"/>
    </cofactor>
</comment>
<protein>
    <recommendedName>
        <fullName evidence="11">L-serine deaminase</fullName>
    </recommendedName>
</protein>
<dbReference type="PaxDb" id="1114965-Spaf_2088"/>
<keyword evidence="9 11" id="KW-0456">Lyase</keyword>
<evidence type="ECO:0000256" key="11">
    <source>
        <dbReference type="PIRNR" id="PIRNR036692"/>
    </source>
</evidence>
<feature type="domain" description="ACT" evidence="13">
    <location>
        <begin position="159"/>
        <end position="230"/>
    </location>
</feature>
<dbReference type="EMBL" id="CP003122">
    <property type="protein sequence ID" value="AFJ27020.1"/>
    <property type="molecule type" value="Genomic_DNA"/>
</dbReference>
<evidence type="ECO:0000256" key="9">
    <source>
        <dbReference type="ARBA" id="ARBA00023239"/>
    </source>
</evidence>
<evidence type="ECO:0000256" key="5">
    <source>
        <dbReference type="ARBA" id="ARBA00022485"/>
    </source>
</evidence>
<name>I1ZPP6_STRPA</name>
<evidence type="ECO:0000256" key="7">
    <source>
        <dbReference type="ARBA" id="ARBA00023004"/>
    </source>
</evidence>
<dbReference type="eggNOG" id="COG1760">
    <property type="taxonomic scope" value="Bacteria"/>
</dbReference>
<reference evidence="14 15" key="1">
    <citation type="journal article" date="2012" name="PLoS ONE">
        <title>Complete Genome and Transcriptomes of Streptococcus parasanguinis FW213: Phylogenic Relations and Potential Virulence Mechanisms.</title>
        <authorList>
            <person name="Geng J."/>
            <person name="Chiu C.H."/>
            <person name="Tang P."/>
            <person name="Chen Y."/>
            <person name="Shieh H.R."/>
            <person name="Hu S."/>
            <person name="Chen Y.Y."/>
        </authorList>
    </citation>
    <scope>NUCLEOTIDE SEQUENCE [LARGE SCALE GENOMIC DNA]</scope>
    <source>
        <strain evidence="14 15">FW213</strain>
    </source>
</reference>
<evidence type="ECO:0000256" key="3">
    <source>
        <dbReference type="ARBA" id="ARBA00008636"/>
    </source>
</evidence>
<dbReference type="GO" id="GO:0046872">
    <property type="term" value="F:metal ion binding"/>
    <property type="evidence" value="ECO:0007669"/>
    <property type="project" value="UniProtKB-UniRule"/>
</dbReference>
<dbReference type="InterPro" id="IPR002912">
    <property type="entry name" value="ACT_dom"/>
</dbReference>
<dbReference type="Proteomes" id="UP000002865">
    <property type="component" value="Chromosome"/>
</dbReference>
<dbReference type="InterPro" id="IPR051318">
    <property type="entry name" value="Fe-S_L-Ser"/>
</dbReference>
<dbReference type="GO" id="GO:0003941">
    <property type="term" value="F:L-serine ammonia-lyase activity"/>
    <property type="evidence" value="ECO:0007669"/>
    <property type="project" value="UniProtKB-UniRule"/>
</dbReference>
<dbReference type="CDD" id="cd04903">
    <property type="entry name" value="ACT_LSD"/>
    <property type="match status" value="1"/>
</dbReference>
<evidence type="ECO:0000256" key="2">
    <source>
        <dbReference type="ARBA" id="ARBA00004742"/>
    </source>
</evidence>
<dbReference type="PANTHER" id="PTHR30182:SF12">
    <property type="entry name" value="L-SERINE DEHYDRATASE, BETA CHAIN-RELATED"/>
    <property type="match status" value="1"/>
</dbReference>
<keyword evidence="8 11" id="KW-0411">Iron-sulfur</keyword>
<evidence type="ECO:0000256" key="6">
    <source>
        <dbReference type="ARBA" id="ARBA00022723"/>
    </source>
</evidence>
<evidence type="ECO:0000259" key="13">
    <source>
        <dbReference type="PROSITE" id="PS51671"/>
    </source>
</evidence>
<keyword evidence="6 11" id="KW-0479">Metal-binding</keyword>
<dbReference type="Gene3D" id="3.30.1330.90">
    <property type="entry name" value="D-3-phosphoglycerate dehydrogenase, domain 3"/>
    <property type="match status" value="1"/>
</dbReference>
<dbReference type="InterPro" id="IPR029009">
    <property type="entry name" value="ASB_dom_sf"/>
</dbReference>
<evidence type="ECO:0000256" key="8">
    <source>
        <dbReference type="ARBA" id="ARBA00023014"/>
    </source>
</evidence>
<dbReference type="InterPro" id="IPR045865">
    <property type="entry name" value="ACT-like_dom_sf"/>
</dbReference>
<dbReference type="Pfam" id="PF01842">
    <property type="entry name" value="ACT"/>
    <property type="match status" value="1"/>
</dbReference>
<dbReference type="GO" id="GO:0006094">
    <property type="term" value="P:gluconeogenesis"/>
    <property type="evidence" value="ECO:0007669"/>
    <property type="project" value="UniProtKB-UniRule"/>
</dbReference>
<dbReference type="GO" id="GO:0051539">
    <property type="term" value="F:4 iron, 4 sulfur cluster binding"/>
    <property type="evidence" value="ECO:0007669"/>
    <property type="project" value="UniProtKB-UniRule"/>
</dbReference>
<dbReference type="InterPro" id="IPR005131">
    <property type="entry name" value="Ser_deHydtase_bsu"/>
</dbReference>
<keyword evidence="7 11" id="KW-0408">Iron</keyword>
<dbReference type="SUPFAM" id="SSF143548">
    <property type="entry name" value="Serine metabolism enzymes domain"/>
    <property type="match status" value="1"/>
</dbReference>
<keyword evidence="5 11" id="KW-0004">4Fe-4S</keyword>
<dbReference type="PIRSF" id="PIRSF036692">
    <property type="entry name" value="SDH_B"/>
    <property type="match status" value="1"/>
</dbReference>
<accession>I1ZPP6</accession>
<evidence type="ECO:0000256" key="12">
    <source>
        <dbReference type="RuleBase" id="RU366059"/>
    </source>
</evidence>
<evidence type="ECO:0000256" key="1">
    <source>
        <dbReference type="ARBA" id="ARBA00001966"/>
    </source>
</evidence>
<dbReference type="Pfam" id="PF03315">
    <property type="entry name" value="SDH_beta"/>
    <property type="match status" value="1"/>
</dbReference>
<evidence type="ECO:0000313" key="15">
    <source>
        <dbReference type="Proteomes" id="UP000002865"/>
    </source>
</evidence>
<dbReference type="FunFam" id="3.30.1330.90:FF:000004">
    <property type="entry name" value="L-serine dehydratase, iron-sulfur-dependent subunit beta"/>
    <property type="match status" value="1"/>
</dbReference>
<dbReference type="SUPFAM" id="SSF55021">
    <property type="entry name" value="ACT-like"/>
    <property type="match status" value="1"/>
</dbReference>
<dbReference type="KEGG" id="scf:Spaf_2088"/>
<proteinExistence type="inferred from homology"/>
<dbReference type="PANTHER" id="PTHR30182">
    <property type="entry name" value="L-SERINE DEHYDRATASE"/>
    <property type="match status" value="1"/>
</dbReference>
<gene>
    <name evidence="14" type="primary">sdaAB</name>
    <name evidence="14" type="ORF">Spaf_2088</name>
</gene>
<comment type="pathway">
    <text evidence="2 11">Carbohydrate biosynthesis; gluconeogenesis.</text>
</comment>
<organism evidence="14 15">
    <name type="scientific">Streptococcus parasanguinis FW213</name>
    <dbReference type="NCBI Taxonomy" id="1114965"/>
    <lineage>
        <taxon>Bacteria</taxon>
        <taxon>Bacillati</taxon>
        <taxon>Bacillota</taxon>
        <taxon>Bacilli</taxon>
        <taxon>Lactobacillales</taxon>
        <taxon>Streptococcaceae</taxon>
        <taxon>Streptococcus</taxon>
    </lineage>
</organism>
<dbReference type="NCBIfam" id="TIGR00719">
    <property type="entry name" value="sda_beta"/>
    <property type="match status" value="1"/>
</dbReference>
<dbReference type="PROSITE" id="PS51671">
    <property type="entry name" value="ACT"/>
    <property type="match status" value="1"/>
</dbReference>
<dbReference type="AlphaFoldDB" id="I1ZPP6"/>
<dbReference type="FunFam" id="3.30.70.260:FF:000008">
    <property type="entry name" value="D-3-phosphoglycerate dehydrogenase, chloroplastic"/>
    <property type="match status" value="1"/>
</dbReference>
<evidence type="ECO:0000313" key="14">
    <source>
        <dbReference type="EMBL" id="AFJ27020.1"/>
    </source>
</evidence>
<sequence>MITKEQSMNSLKFQSVFDIIGPVMIGPSSSHTAGAVRIGKIVSSIFGEEPKEVEFQLFNSFAKTYRGHGTDLALVAGILGMDTDDPRIPDSLKIAHERGIRIVWSIQKESNAPHPNTTTITVKNDHKTISVTGISIGGGNIQVTELNGFAISLNMNTPTIIIVHQDVPGMIAHVTEALSRYDINIAQMNVTREKAGEKAIMIIEVDSRSCEAAIEDIRKIPHLHNVNFFK</sequence>
<dbReference type="STRING" id="1114965.Spaf_2088"/>
<keyword evidence="4 11" id="KW-0312">Gluconeogenesis</keyword>
<evidence type="ECO:0000256" key="10">
    <source>
        <dbReference type="ARBA" id="ARBA00049406"/>
    </source>
</evidence>
<dbReference type="Gene3D" id="3.30.70.260">
    <property type="match status" value="1"/>
</dbReference>
<dbReference type="HOGENOM" id="CLU_086592_0_0_9"/>
<dbReference type="UniPathway" id="UPA00138"/>
<evidence type="ECO:0000256" key="4">
    <source>
        <dbReference type="ARBA" id="ARBA00022432"/>
    </source>
</evidence>
<comment type="similarity">
    <text evidence="3 11 12">Belongs to the iron-sulfur dependent L-serine dehydratase family.</text>
</comment>
<dbReference type="InterPro" id="IPR004643">
    <property type="entry name" value="Fe-S_L-Ser_bsu"/>
</dbReference>
<comment type="catalytic activity">
    <reaction evidence="10 11 12">
        <text>L-serine = pyruvate + NH4(+)</text>
        <dbReference type="Rhea" id="RHEA:19169"/>
        <dbReference type="ChEBI" id="CHEBI:15361"/>
        <dbReference type="ChEBI" id="CHEBI:28938"/>
        <dbReference type="ChEBI" id="CHEBI:33384"/>
        <dbReference type="EC" id="4.3.1.17"/>
    </reaction>
</comment>